<accession>A0ABV2NH24</accession>
<evidence type="ECO:0000313" key="2">
    <source>
        <dbReference type="EMBL" id="MET3865782.1"/>
    </source>
</evidence>
<dbReference type="EMBL" id="JBEPNW010000002">
    <property type="protein sequence ID" value="MET3865782.1"/>
    <property type="molecule type" value="Genomic_DNA"/>
</dbReference>
<organism evidence="2 3">
    <name type="scientific">Methylobacterium radiotolerans</name>
    <dbReference type="NCBI Taxonomy" id="31998"/>
    <lineage>
        <taxon>Bacteria</taxon>
        <taxon>Pseudomonadati</taxon>
        <taxon>Pseudomonadota</taxon>
        <taxon>Alphaproteobacteria</taxon>
        <taxon>Hyphomicrobiales</taxon>
        <taxon>Methylobacteriaceae</taxon>
        <taxon>Methylobacterium</taxon>
    </lineage>
</organism>
<feature type="compositionally biased region" description="Basic and acidic residues" evidence="1">
    <location>
        <begin position="1"/>
        <end position="19"/>
    </location>
</feature>
<comment type="caution">
    <text evidence="2">The sequence shown here is derived from an EMBL/GenBank/DDBJ whole genome shotgun (WGS) entry which is preliminary data.</text>
</comment>
<keyword evidence="3" id="KW-1185">Reference proteome</keyword>
<feature type="region of interest" description="Disordered" evidence="1">
    <location>
        <begin position="1"/>
        <end position="28"/>
    </location>
</feature>
<feature type="region of interest" description="Disordered" evidence="1">
    <location>
        <begin position="68"/>
        <end position="116"/>
    </location>
</feature>
<name>A0ABV2NH24_9HYPH</name>
<proteinExistence type="predicted"/>
<sequence>MSISDKTDDIRPNRKRSEADLPPVLRRGREHRIVRWIGAANRKAQRSAEDTAPASADNRVIKLSWADTFGRPSRAEPGRPAPGPAQVLPFQGRRSETAPRSTRRRAADQPPVPVLR</sequence>
<gene>
    <name evidence="2" type="ORF">ABIC20_003091</name>
</gene>
<protein>
    <submittedName>
        <fullName evidence="2">Uncharacterized protein</fullName>
    </submittedName>
</protein>
<evidence type="ECO:0000256" key="1">
    <source>
        <dbReference type="SAM" id="MobiDB-lite"/>
    </source>
</evidence>
<reference evidence="2 3" key="1">
    <citation type="submission" date="2024-06" db="EMBL/GenBank/DDBJ databases">
        <title>Genomics of switchgrass bacterial isolates.</title>
        <authorList>
            <person name="Shade A."/>
        </authorList>
    </citation>
    <scope>NUCLEOTIDE SEQUENCE [LARGE SCALE GENOMIC DNA]</scope>
    <source>
        <strain evidence="2 3">PvP084</strain>
    </source>
</reference>
<evidence type="ECO:0000313" key="3">
    <source>
        <dbReference type="Proteomes" id="UP001549119"/>
    </source>
</evidence>
<dbReference type="Proteomes" id="UP001549119">
    <property type="component" value="Unassembled WGS sequence"/>
</dbReference>
<dbReference type="RefSeq" id="WP_012321296.1">
    <property type="nucleotide sequence ID" value="NZ_BJXP01000032.1"/>
</dbReference>
<dbReference type="GeneID" id="6140435"/>